<organism evidence="2 3">
    <name type="scientific">Olpidium bornovanus</name>
    <dbReference type="NCBI Taxonomy" id="278681"/>
    <lineage>
        <taxon>Eukaryota</taxon>
        <taxon>Fungi</taxon>
        <taxon>Fungi incertae sedis</taxon>
        <taxon>Olpidiomycota</taxon>
        <taxon>Olpidiomycotina</taxon>
        <taxon>Olpidiomycetes</taxon>
        <taxon>Olpidiales</taxon>
        <taxon>Olpidiaceae</taxon>
        <taxon>Olpidium</taxon>
    </lineage>
</organism>
<comment type="caution">
    <text evidence="2">The sequence shown here is derived from an EMBL/GenBank/DDBJ whole genome shotgun (WGS) entry which is preliminary data.</text>
</comment>
<evidence type="ECO:0000313" key="2">
    <source>
        <dbReference type="EMBL" id="KAG5462269.1"/>
    </source>
</evidence>
<reference evidence="2 3" key="1">
    <citation type="journal article" name="Sci. Rep.">
        <title>Genome-scale phylogenetic analyses confirm Olpidium as the closest living zoosporic fungus to the non-flagellated, terrestrial fungi.</title>
        <authorList>
            <person name="Chang Y."/>
            <person name="Rochon D."/>
            <person name="Sekimoto S."/>
            <person name="Wang Y."/>
            <person name="Chovatia M."/>
            <person name="Sandor L."/>
            <person name="Salamov A."/>
            <person name="Grigoriev I.V."/>
            <person name="Stajich J.E."/>
            <person name="Spatafora J.W."/>
        </authorList>
    </citation>
    <scope>NUCLEOTIDE SEQUENCE [LARGE SCALE GENOMIC DNA]</scope>
    <source>
        <strain evidence="2">S191</strain>
    </source>
</reference>
<evidence type="ECO:0000313" key="3">
    <source>
        <dbReference type="Proteomes" id="UP000673691"/>
    </source>
</evidence>
<dbReference type="EMBL" id="JAEFCI010002382">
    <property type="protein sequence ID" value="KAG5462269.1"/>
    <property type="molecule type" value="Genomic_DNA"/>
</dbReference>
<feature type="region of interest" description="Disordered" evidence="1">
    <location>
        <begin position="48"/>
        <end position="84"/>
    </location>
</feature>
<accession>A0A8H7ZZE9</accession>
<protein>
    <submittedName>
        <fullName evidence="2">Uncharacterized protein</fullName>
    </submittedName>
</protein>
<evidence type="ECO:0000256" key="1">
    <source>
        <dbReference type="SAM" id="MobiDB-lite"/>
    </source>
</evidence>
<proteinExistence type="predicted"/>
<gene>
    <name evidence="2" type="ORF">BJ554DRAFT_5427</name>
</gene>
<dbReference type="AlphaFoldDB" id="A0A8H7ZZE9"/>
<feature type="non-terminal residue" evidence="2">
    <location>
        <position position="300"/>
    </location>
</feature>
<dbReference type="Proteomes" id="UP000673691">
    <property type="component" value="Unassembled WGS sequence"/>
</dbReference>
<name>A0A8H7ZZE9_9FUNG</name>
<sequence>MVSHPAHGFAFLAVCRRSSRSHRCRSPAARGARSKTGCAVAGWWGKGGRGGRGKGVLGNRETGRAWHAPGRRAGQTRATKSKKKKKKKKSFLLLALRAALRGCSGPLEALHLPGLYDVELLVANVHAAVHVPEPVHIDVLLLLALRRRPLLGPPGRVLPDVRVRLADAPDGEVDRRAHLFQLHPRDARARLFQLHRVDPKVHPPGPAVLGQRTRHHGDDMVQAPQVHRGNGLPAKEVQKERLDDFVRRVGVKGVAAKNQQGLHDIKRINCCFERITKGNFIPIPSKIAYPHVASDRNLPF</sequence>
<keyword evidence="3" id="KW-1185">Reference proteome</keyword>